<keyword evidence="2" id="KW-0238">DNA-binding</keyword>
<evidence type="ECO:0000313" key="2">
    <source>
        <dbReference type="EMBL" id="EEW36806.1"/>
    </source>
</evidence>
<dbReference type="Gene3D" id="1.10.260.40">
    <property type="entry name" value="lambda repressor-like DNA-binding domains"/>
    <property type="match status" value="1"/>
</dbReference>
<dbReference type="HOGENOM" id="CLU_154503_0_0_9"/>
<evidence type="ECO:0000259" key="1">
    <source>
        <dbReference type="PROSITE" id="PS50943"/>
    </source>
</evidence>
<dbReference type="EMBL" id="ACKZ01000021">
    <property type="protein sequence ID" value="EEW36806.1"/>
    <property type="molecule type" value="Genomic_DNA"/>
</dbReference>
<reference evidence="2 3" key="1">
    <citation type="submission" date="2009-08" db="EMBL/GenBank/DDBJ databases">
        <authorList>
            <person name="Muzny D."/>
            <person name="Qin X."/>
            <person name="Deng J."/>
            <person name="Jiang H."/>
            <person name="Liu Y."/>
            <person name="Qu J."/>
            <person name="Song X.-Z."/>
            <person name="Zhang L."/>
            <person name="Thornton R."/>
            <person name="Coyle M."/>
            <person name="Francisco L."/>
            <person name="Jackson L."/>
            <person name="Javaid M."/>
            <person name="Korchina V."/>
            <person name="Kovar C."/>
            <person name="Mata R."/>
            <person name="Mathew T."/>
            <person name="Ngo R."/>
            <person name="Nguyen L."/>
            <person name="Nguyen N."/>
            <person name="Okwuonu G."/>
            <person name="Ongeri F."/>
            <person name="Pham C."/>
            <person name="Simmons D."/>
            <person name="Wilczek-Boney K."/>
            <person name="Hale W."/>
            <person name="Jakkamsetti A."/>
            <person name="Pham P."/>
            <person name="Ruth R."/>
            <person name="San Lucas F."/>
            <person name="Warren J."/>
            <person name="Zhang J."/>
            <person name="Zhao Z."/>
            <person name="Zhou C."/>
            <person name="Zhu D."/>
            <person name="Lee S."/>
            <person name="Bess C."/>
            <person name="Blankenburg K."/>
            <person name="Forbes L."/>
            <person name="Fu Q."/>
            <person name="Gubbala S."/>
            <person name="Hirani K."/>
            <person name="Jayaseelan J.C."/>
            <person name="Lara F."/>
            <person name="Munidasa M."/>
            <person name="Palculict T."/>
            <person name="Patil S."/>
            <person name="Pu L.-L."/>
            <person name="Saada N."/>
            <person name="Tang L."/>
            <person name="Weissenberger G."/>
            <person name="Zhu Y."/>
            <person name="Hemphill L."/>
            <person name="Shang Y."/>
            <person name="Youmans B."/>
            <person name="Ayvaz T."/>
            <person name="Ross M."/>
            <person name="Santibanez J."/>
            <person name="Aqrawi P."/>
            <person name="Gross S."/>
            <person name="Joshi V."/>
            <person name="Fowler G."/>
            <person name="Nazareth L."/>
            <person name="Reid J."/>
            <person name="Worley K."/>
            <person name="Petrosino J."/>
            <person name="Highlander S."/>
            <person name="Gibbs R."/>
        </authorList>
    </citation>
    <scope>NUCLEOTIDE SEQUENCE [LARGE SCALE GENOMIC DNA]</scope>
    <source>
        <strain evidence="2 3">ATCC 49175</strain>
    </source>
</reference>
<protein>
    <submittedName>
        <fullName evidence="2">DNA-binding helix-turn-helix protein</fullName>
    </submittedName>
</protein>
<dbReference type="Pfam" id="PF01381">
    <property type="entry name" value="HTH_3"/>
    <property type="match status" value="1"/>
</dbReference>
<dbReference type="AlphaFoldDB" id="C8NHZ3"/>
<organism evidence="2 3">
    <name type="scientific">Granulicatella adiacens ATCC 49175</name>
    <dbReference type="NCBI Taxonomy" id="638301"/>
    <lineage>
        <taxon>Bacteria</taxon>
        <taxon>Bacillati</taxon>
        <taxon>Bacillota</taxon>
        <taxon>Bacilli</taxon>
        <taxon>Lactobacillales</taxon>
        <taxon>Carnobacteriaceae</taxon>
        <taxon>Granulicatella</taxon>
    </lineage>
</organism>
<dbReference type="SUPFAM" id="SSF47413">
    <property type="entry name" value="lambda repressor-like DNA-binding domains"/>
    <property type="match status" value="1"/>
</dbReference>
<sequence length="147" mass="16424">MARGRGKYTPNDIEIMKRISVNINDLLNRTRTKQVELSKRTGIPTSTLTGYVKGTSMPNPGNVQKIADFFNVEKSAVDPRFAQNSISTDAPAWATKDDVIVFDEALKRNSVIMSYNGVELSEDDKIQLEGMIKAMLWEKIQENKGGN</sequence>
<comment type="caution">
    <text evidence="2">The sequence shown here is derived from an EMBL/GenBank/DDBJ whole genome shotgun (WGS) entry which is preliminary data.</text>
</comment>
<dbReference type="CDD" id="cd00093">
    <property type="entry name" value="HTH_XRE"/>
    <property type="match status" value="1"/>
</dbReference>
<evidence type="ECO:0000313" key="3">
    <source>
        <dbReference type="Proteomes" id="UP000005926"/>
    </source>
</evidence>
<dbReference type="PROSITE" id="PS50943">
    <property type="entry name" value="HTH_CROC1"/>
    <property type="match status" value="1"/>
</dbReference>
<dbReference type="eggNOG" id="COG2932">
    <property type="taxonomic scope" value="Bacteria"/>
</dbReference>
<proteinExistence type="predicted"/>
<dbReference type="GO" id="GO:0003677">
    <property type="term" value="F:DNA binding"/>
    <property type="evidence" value="ECO:0007669"/>
    <property type="project" value="UniProtKB-KW"/>
</dbReference>
<dbReference type="SMART" id="SM00530">
    <property type="entry name" value="HTH_XRE"/>
    <property type="match status" value="1"/>
</dbReference>
<dbReference type="STRING" id="638301.HMPREF0444_1538"/>
<gene>
    <name evidence="2" type="ORF">HMPREF0444_1538</name>
</gene>
<accession>C8NHZ3</accession>
<dbReference type="InterPro" id="IPR010982">
    <property type="entry name" value="Lambda_DNA-bd_dom_sf"/>
</dbReference>
<dbReference type="InterPro" id="IPR001387">
    <property type="entry name" value="Cro/C1-type_HTH"/>
</dbReference>
<dbReference type="Proteomes" id="UP000005926">
    <property type="component" value="Unassembled WGS sequence"/>
</dbReference>
<feature type="domain" description="HTH cro/C1-type" evidence="1">
    <location>
        <begin position="34"/>
        <end position="77"/>
    </location>
</feature>
<name>C8NHZ3_9LACT</name>
<keyword evidence="3" id="KW-1185">Reference proteome</keyword>